<dbReference type="GO" id="GO:0045892">
    <property type="term" value="P:negative regulation of DNA-templated transcription"/>
    <property type="evidence" value="ECO:0007669"/>
    <property type="project" value="TreeGrafter"/>
</dbReference>
<dbReference type="Pfam" id="PF01475">
    <property type="entry name" value="FUR"/>
    <property type="match status" value="1"/>
</dbReference>
<comment type="subcellular location">
    <subcellularLocation>
        <location evidence="1">Cytoplasm</location>
    </subcellularLocation>
</comment>
<dbReference type="InterPro" id="IPR043135">
    <property type="entry name" value="Fur_C"/>
</dbReference>
<dbReference type="PANTHER" id="PTHR33202:SF8">
    <property type="entry name" value="PEROXIDE-RESPONSIVE REPRESSOR PERR"/>
    <property type="match status" value="1"/>
</dbReference>
<dbReference type="OrthoDB" id="8659436at2"/>
<sequence>MNLHPYLEIKDQSDYENVIQRLKVKGVRITETRKAVIAYMIWTHAHPSAEKIYQDLRPEFPNMSLATVYNNLKVLIEEGFVEEIKIKNDNTTYFDFMGHEHLNIVCEKCGRIADFEDVDLPDLRREAEKQTGYKITKTKVLIYGICADCLGDS</sequence>
<dbReference type="STRING" id="862969.SCI_1448"/>
<dbReference type="GO" id="GO:0005737">
    <property type="term" value="C:cytoplasm"/>
    <property type="evidence" value="ECO:0007669"/>
    <property type="project" value="UniProtKB-SubCell"/>
</dbReference>
<dbReference type="PANTHER" id="PTHR33202">
    <property type="entry name" value="ZINC UPTAKE REGULATION PROTEIN"/>
    <property type="match status" value="1"/>
</dbReference>
<dbReference type="InterPro" id="IPR002481">
    <property type="entry name" value="FUR"/>
</dbReference>
<feature type="binding site" evidence="11">
    <location>
        <position position="149"/>
    </location>
    <ligand>
        <name>Zn(2+)</name>
        <dbReference type="ChEBI" id="CHEBI:29105"/>
    </ligand>
</feature>
<evidence type="ECO:0000256" key="2">
    <source>
        <dbReference type="ARBA" id="ARBA00007957"/>
    </source>
</evidence>
<keyword evidence="3" id="KW-0963">Cytoplasm</keyword>
<evidence type="ECO:0000256" key="5">
    <source>
        <dbReference type="ARBA" id="ARBA00022723"/>
    </source>
</evidence>
<dbReference type="CDD" id="cd07153">
    <property type="entry name" value="Fur_like"/>
    <property type="match status" value="1"/>
</dbReference>
<feature type="binding site" evidence="11">
    <location>
        <position position="109"/>
    </location>
    <ligand>
        <name>Zn(2+)</name>
        <dbReference type="ChEBI" id="CHEBI:29105"/>
    </ligand>
</feature>
<dbReference type="InterPro" id="IPR036388">
    <property type="entry name" value="WH-like_DNA-bd_sf"/>
</dbReference>
<evidence type="ECO:0000256" key="6">
    <source>
        <dbReference type="ARBA" id="ARBA00022833"/>
    </source>
</evidence>
<evidence type="ECO:0000256" key="9">
    <source>
        <dbReference type="ARBA" id="ARBA00023163"/>
    </source>
</evidence>
<accession>A0A0C1K7X5</accession>
<dbReference type="EMBL" id="JWIY01000001">
    <property type="protein sequence ID" value="KIC78966.1"/>
    <property type="molecule type" value="Genomic_DNA"/>
</dbReference>
<comment type="cofactor">
    <cofactor evidence="11">
        <name>Zn(2+)</name>
        <dbReference type="ChEBI" id="CHEBI:29105"/>
    </cofactor>
    <text evidence="11">Binds 1 zinc ion per subunit.</text>
</comment>
<keyword evidence="5 11" id="KW-0479">Metal-binding</keyword>
<gene>
    <name evidence="12" type="ORF">RN79_05255</name>
</gene>
<keyword evidence="8" id="KW-0238">DNA-binding</keyword>
<evidence type="ECO:0000256" key="10">
    <source>
        <dbReference type="ARBA" id="ARBA00023211"/>
    </source>
</evidence>
<evidence type="ECO:0000313" key="12">
    <source>
        <dbReference type="EMBL" id="KIC78966.1"/>
    </source>
</evidence>
<keyword evidence="9" id="KW-0804">Transcription</keyword>
<reference evidence="12 13" key="1">
    <citation type="submission" date="2014-12" db="EMBL/GenBank/DDBJ databases">
        <title>Partial genome sequence of Streptococcus constellatus KCOM 1650 (= ChDC B144).</title>
        <authorList>
            <person name="Kook J.-K."/>
            <person name="Park S.-N."/>
            <person name="Lim Y.K."/>
            <person name="Jo E."/>
        </authorList>
    </citation>
    <scope>NUCLEOTIDE SEQUENCE [LARGE SCALE GENOMIC DNA]</scope>
    <source>
        <strain evidence="12 13">KCOM 1650</strain>
    </source>
</reference>
<dbReference type="Gene3D" id="3.30.1490.190">
    <property type="match status" value="1"/>
</dbReference>
<evidence type="ECO:0000313" key="13">
    <source>
        <dbReference type="Proteomes" id="UP000031339"/>
    </source>
</evidence>
<dbReference type="Proteomes" id="UP000031339">
    <property type="component" value="Unassembled WGS sequence"/>
</dbReference>
<dbReference type="Gene3D" id="1.10.10.10">
    <property type="entry name" value="Winged helix-like DNA-binding domain superfamily/Winged helix DNA-binding domain"/>
    <property type="match status" value="1"/>
</dbReference>
<evidence type="ECO:0000256" key="3">
    <source>
        <dbReference type="ARBA" id="ARBA00022490"/>
    </source>
</evidence>
<keyword evidence="10" id="KW-0464">Manganese</keyword>
<proteinExistence type="inferred from homology"/>
<dbReference type="AlphaFoldDB" id="A0A0C1K7X5"/>
<feature type="binding site" evidence="11">
    <location>
        <position position="106"/>
    </location>
    <ligand>
        <name>Zn(2+)</name>
        <dbReference type="ChEBI" id="CHEBI:29105"/>
    </ligand>
</feature>
<evidence type="ECO:0000256" key="8">
    <source>
        <dbReference type="ARBA" id="ARBA00023125"/>
    </source>
</evidence>
<dbReference type="GeneID" id="93847446"/>
<dbReference type="RefSeq" id="WP_003035860.1">
    <property type="nucleotide sequence ID" value="NZ_CAJPUH010000018.1"/>
</dbReference>
<protein>
    <submittedName>
        <fullName evidence="12">Fur family transcriptional regulator</fullName>
    </submittedName>
</protein>
<comment type="caution">
    <text evidence="12">The sequence shown here is derived from an EMBL/GenBank/DDBJ whole genome shotgun (WGS) entry which is preliminary data.</text>
</comment>
<keyword evidence="7" id="KW-0805">Transcription regulation</keyword>
<name>A0A0C1K7X5_STRCV</name>
<dbReference type="GO" id="GO:0000976">
    <property type="term" value="F:transcription cis-regulatory region binding"/>
    <property type="evidence" value="ECO:0007669"/>
    <property type="project" value="TreeGrafter"/>
</dbReference>
<dbReference type="eggNOG" id="COG0735">
    <property type="taxonomic scope" value="Bacteria"/>
</dbReference>
<feature type="binding site" evidence="11">
    <location>
        <position position="146"/>
    </location>
    <ligand>
        <name>Zn(2+)</name>
        <dbReference type="ChEBI" id="CHEBI:29105"/>
    </ligand>
</feature>
<dbReference type="GO" id="GO:0008270">
    <property type="term" value="F:zinc ion binding"/>
    <property type="evidence" value="ECO:0007669"/>
    <property type="project" value="TreeGrafter"/>
</dbReference>
<evidence type="ECO:0000256" key="4">
    <source>
        <dbReference type="ARBA" id="ARBA00022491"/>
    </source>
</evidence>
<evidence type="ECO:0000256" key="1">
    <source>
        <dbReference type="ARBA" id="ARBA00004496"/>
    </source>
</evidence>
<evidence type="ECO:0000256" key="7">
    <source>
        <dbReference type="ARBA" id="ARBA00023015"/>
    </source>
</evidence>
<dbReference type="GO" id="GO:0003700">
    <property type="term" value="F:DNA-binding transcription factor activity"/>
    <property type="evidence" value="ECO:0007669"/>
    <property type="project" value="InterPro"/>
</dbReference>
<dbReference type="InterPro" id="IPR036390">
    <property type="entry name" value="WH_DNA-bd_sf"/>
</dbReference>
<dbReference type="SUPFAM" id="SSF46785">
    <property type="entry name" value="Winged helix' DNA-binding domain"/>
    <property type="match status" value="1"/>
</dbReference>
<keyword evidence="6 11" id="KW-0862">Zinc</keyword>
<evidence type="ECO:0000256" key="11">
    <source>
        <dbReference type="PIRSR" id="PIRSR602481-1"/>
    </source>
</evidence>
<comment type="similarity">
    <text evidence="2">Belongs to the Fur family.</text>
</comment>
<organism evidence="12 13">
    <name type="scientific">Streptococcus constellatus</name>
    <dbReference type="NCBI Taxonomy" id="76860"/>
    <lineage>
        <taxon>Bacteria</taxon>
        <taxon>Bacillati</taxon>
        <taxon>Bacillota</taxon>
        <taxon>Bacilli</taxon>
        <taxon>Lactobacillales</taxon>
        <taxon>Streptococcaceae</taxon>
        <taxon>Streptococcus</taxon>
        <taxon>Streptococcus anginosus group</taxon>
    </lineage>
</organism>
<keyword evidence="4" id="KW-0678">Repressor</keyword>
<dbReference type="GO" id="GO:1900376">
    <property type="term" value="P:regulation of secondary metabolite biosynthetic process"/>
    <property type="evidence" value="ECO:0007669"/>
    <property type="project" value="TreeGrafter"/>
</dbReference>
<dbReference type="FunFam" id="3.30.1490.190:FF:000003">
    <property type="entry name" value="Fur family transcriptional regulator"/>
    <property type="match status" value="1"/>
</dbReference>